<gene>
    <name evidence="2" type="ORF">PLEPLA_LOCUS36814</name>
</gene>
<accession>A0A9N7VFW4</accession>
<evidence type="ECO:0000313" key="2">
    <source>
        <dbReference type="EMBL" id="CAB1449134.1"/>
    </source>
</evidence>
<proteinExistence type="predicted"/>
<dbReference type="EMBL" id="CADEAL010004003">
    <property type="protein sequence ID" value="CAB1449134.1"/>
    <property type="molecule type" value="Genomic_DNA"/>
</dbReference>
<feature type="compositionally biased region" description="Basic and acidic residues" evidence="1">
    <location>
        <begin position="136"/>
        <end position="156"/>
    </location>
</feature>
<sequence>MGVDGSQRIGAALPPRFGVASASGVNPASDGSCHSNKQATWIILMNLRTFWTGRSCSKKTKIEHSVKPSSKSAARRQPRRIAGRGTRRQRRVPPAGAVADVTREKGPTRVQSRCHLPPYQFPSNRSPPTTPATDTAPREKEEKESPRTSEDPKKKR</sequence>
<evidence type="ECO:0000313" key="3">
    <source>
        <dbReference type="Proteomes" id="UP001153269"/>
    </source>
</evidence>
<reference evidence="2" key="1">
    <citation type="submission" date="2020-03" db="EMBL/GenBank/DDBJ databases">
        <authorList>
            <person name="Weist P."/>
        </authorList>
    </citation>
    <scope>NUCLEOTIDE SEQUENCE</scope>
</reference>
<dbReference type="Proteomes" id="UP001153269">
    <property type="component" value="Unassembled WGS sequence"/>
</dbReference>
<evidence type="ECO:0000256" key="1">
    <source>
        <dbReference type="SAM" id="MobiDB-lite"/>
    </source>
</evidence>
<feature type="compositionally biased region" description="Basic residues" evidence="1">
    <location>
        <begin position="73"/>
        <end position="91"/>
    </location>
</feature>
<keyword evidence="3" id="KW-1185">Reference proteome</keyword>
<comment type="caution">
    <text evidence="2">The sequence shown here is derived from an EMBL/GenBank/DDBJ whole genome shotgun (WGS) entry which is preliminary data.</text>
</comment>
<name>A0A9N7VFW4_PLEPL</name>
<dbReference type="AlphaFoldDB" id="A0A9N7VFW4"/>
<protein>
    <submittedName>
        <fullName evidence="2">Uncharacterized protein</fullName>
    </submittedName>
</protein>
<organism evidence="2 3">
    <name type="scientific">Pleuronectes platessa</name>
    <name type="common">European plaice</name>
    <dbReference type="NCBI Taxonomy" id="8262"/>
    <lineage>
        <taxon>Eukaryota</taxon>
        <taxon>Metazoa</taxon>
        <taxon>Chordata</taxon>
        <taxon>Craniata</taxon>
        <taxon>Vertebrata</taxon>
        <taxon>Euteleostomi</taxon>
        <taxon>Actinopterygii</taxon>
        <taxon>Neopterygii</taxon>
        <taxon>Teleostei</taxon>
        <taxon>Neoteleostei</taxon>
        <taxon>Acanthomorphata</taxon>
        <taxon>Carangaria</taxon>
        <taxon>Pleuronectiformes</taxon>
        <taxon>Pleuronectoidei</taxon>
        <taxon>Pleuronectidae</taxon>
        <taxon>Pleuronectes</taxon>
    </lineage>
</organism>
<feature type="region of interest" description="Disordered" evidence="1">
    <location>
        <begin position="58"/>
        <end position="156"/>
    </location>
</feature>